<feature type="region of interest" description="Disordered" evidence="1">
    <location>
        <begin position="224"/>
        <end position="263"/>
    </location>
</feature>
<dbReference type="Proteomes" id="UP001219605">
    <property type="component" value="Chromosome"/>
</dbReference>
<dbReference type="PANTHER" id="PTHR10587:SF137">
    <property type="entry name" value="4-DEOXY-4-FORMAMIDO-L-ARABINOSE-PHOSPHOUNDECAPRENOL DEFORMYLASE ARND-RELATED"/>
    <property type="match status" value="1"/>
</dbReference>
<proteinExistence type="predicted"/>
<dbReference type="InterPro" id="IPR011330">
    <property type="entry name" value="Glyco_hydro/deAcase_b/a-brl"/>
</dbReference>
<feature type="domain" description="NodB homology" evidence="2">
    <location>
        <begin position="38"/>
        <end position="224"/>
    </location>
</feature>
<accession>A0ABY8A232</accession>
<dbReference type="Pfam" id="PF01522">
    <property type="entry name" value="Polysacc_deac_1"/>
    <property type="match status" value="1"/>
</dbReference>
<organism evidence="3 4">
    <name type="scientific">Micromonospora cathayae</name>
    <dbReference type="NCBI Taxonomy" id="3028804"/>
    <lineage>
        <taxon>Bacteria</taxon>
        <taxon>Bacillati</taxon>
        <taxon>Actinomycetota</taxon>
        <taxon>Actinomycetes</taxon>
        <taxon>Micromonosporales</taxon>
        <taxon>Micromonosporaceae</taxon>
        <taxon>Micromonospora</taxon>
    </lineage>
</organism>
<name>A0ABY8A232_9ACTN</name>
<dbReference type="EMBL" id="CP118615">
    <property type="protein sequence ID" value="WDZ88154.1"/>
    <property type="molecule type" value="Genomic_DNA"/>
</dbReference>
<dbReference type="CDD" id="cd10959">
    <property type="entry name" value="CE4_NodB_like_3"/>
    <property type="match status" value="1"/>
</dbReference>
<dbReference type="SUPFAM" id="SSF88713">
    <property type="entry name" value="Glycoside hydrolase/deacetylase"/>
    <property type="match status" value="1"/>
</dbReference>
<evidence type="ECO:0000256" key="1">
    <source>
        <dbReference type="SAM" id="MobiDB-lite"/>
    </source>
</evidence>
<dbReference type="Gene3D" id="3.20.20.370">
    <property type="entry name" value="Glycoside hydrolase/deacetylase"/>
    <property type="match status" value="1"/>
</dbReference>
<dbReference type="RefSeq" id="WP_275035218.1">
    <property type="nucleotide sequence ID" value="NZ_CP118615.1"/>
</dbReference>
<evidence type="ECO:0000259" key="2">
    <source>
        <dbReference type="PROSITE" id="PS51677"/>
    </source>
</evidence>
<protein>
    <submittedName>
        <fullName evidence="3">Polysaccharide deacetylase family protein</fullName>
    </submittedName>
</protein>
<dbReference type="PROSITE" id="PS51677">
    <property type="entry name" value="NODB"/>
    <property type="match status" value="1"/>
</dbReference>
<dbReference type="InterPro" id="IPR002509">
    <property type="entry name" value="NODB_dom"/>
</dbReference>
<evidence type="ECO:0000313" key="4">
    <source>
        <dbReference type="Proteomes" id="UP001219605"/>
    </source>
</evidence>
<evidence type="ECO:0000313" key="3">
    <source>
        <dbReference type="EMBL" id="WDZ88154.1"/>
    </source>
</evidence>
<gene>
    <name evidence="3" type="ORF">PVK37_23455</name>
</gene>
<dbReference type="PANTHER" id="PTHR10587">
    <property type="entry name" value="GLYCOSYL TRANSFERASE-RELATED"/>
    <property type="match status" value="1"/>
</dbReference>
<sequence length="263" mass="28114">MLGAAVTALAGHAVPAVSAVAPLRRRLWPDLSGTGRPDHVALTFDDGPDRRSTPRMLRALAEADVRATFFLLGAMLDHDHALGREIVAAGHEVAVHGWAHRNLLGRSPWGTYTDIARAHDLVSRVTGTEPRWYRPPYGVLTGAALVACRRLGLRPRLWTAWGRDWTAEATPASVYREVTGDLTGGGTVLLHDADGTGAPGAWQATLGALPLLVAWARERGLTVGPLGSHRAGSPPAPPPGRRWRPPARPRAFPDRGRSRAGTG</sequence>
<keyword evidence="4" id="KW-1185">Reference proteome</keyword>
<reference evidence="3 4" key="1">
    <citation type="submission" date="2023-02" db="EMBL/GenBank/DDBJ databases">
        <authorList>
            <person name="Mo P."/>
        </authorList>
    </citation>
    <scope>NUCLEOTIDE SEQUENCE [LARGE SCALE GENOMIC DNA]</scope>
    <source>
        <strain evidence="3 4">HUAS 3</strain>
    </source>
</reference>
<dbReference type="InterPro" id="IPR050248">
    <property type="entry name" value="Polysacc_deacetylase_ArnD"/>
</dbReference>